<organism evidence="3 4">
    <name type="scientific">Chitinophaga agrisoli</name>
    <dbReference type="NCBI Taxonomy" id="2607653"/>
    <lineage>
        <taxon>Bacteria</taxon>
        <taxon>Pseudomonadati</taxon>
        <taxon>Bacteroidota</taxon>
        <taxon>Chitinophagia</taxon>
        <taxon>Chitinophagales</taxon>
        <taxon>Chitinophagaceae</taxon>
        <taxon>Chitinophaga</taxon>
    </lineage>
</organism>
<feature type="domain" description="Histidine kinase/HSP90-like ATPase" evidence="2">
    <location>
        <begin position="18"/>
        <end position="129"/>
    </location>
</feature>
<reference evidence="3 4" key="1">
    <citation type="submission" date="2019-09" db="EMBL/GenBank/DDBJ databases">
        <title>Chitinophaga ginsengihumi sp. nov., isolated from soil of ginseng rhizosphere.</title>
        <authorList>
            <person name="Lee J."/>
        </authorList>
    </citation>
    <scope>NUCLEOTIDE SEQUENCE [LARGE SCALE GENOMIC DNA]</scope>
    <source>
        <strain evidence="3 4">BN140078</strain>
    </source>
</reference>
<dbReference type="PANTHER" id="PTHR35801">
    <property type="entry name" value="PHOSPHOSERINE PHOSPHATASE RSBX"/>
    <property type="match status" value="1"/>
</dbReference>
<dbReference type="SUPFAM" id="SSF81606">
    <property type="entry name" value="PP2C-like"/>
    <property type="match status" value="1"/>
</dbReference>
<keyword evidence="4" id="KW-1185">Reference proteome</keyword>
<dbReference type="EMBL" id="VUOC01000003">
    <property type="protein sequence ID" value="KAA2241341.1"/>
    <property type="molecule type" value="Genomic_DNA"/>
</dbReference>
<dbReference type="InterPro" id="IPR001932">
    <property type="entry name" value="PPM-type_phosphatase-like_dom"/>
</dbReference>
<dbReference type="InterPro" id="IPR036890">
    <property type="entry name" value="HATPase_C_sf"/>
</dbReference>
<feature type="domain" description="PPM-type phosphatase" evidence="1">
    <location>
        <begin position="171"/>
        <end position="294"/>
    </location>
</feature>
<evidence type="ECO:0000259" key="1">
    <source>
        <dbReference type="Pfam" id="PF07228"/>
    </source>
</evidence>
<dbReference type="Gene3D" id="3.30.565.10">
    <property type="entry name" value="Histidine kinase-like ATPase, C-terminal domain"/>
    <property type="match status" value="1"/>
</dbReference>
<protein>
    <submittedName>
        <fullName evidence="3">SpoIIE family protein phosphatase</fullName>
    </submittedName>
</protein>
<dbReference type="Pfam" id="PF07228">
    <property type="entry name" value="SpoIIE"/>
    <property type="match status" value="1"/>
</dbReference>
<dbReference type="PANTHER" id="PTHR35801:SF1">
    <property type="entry name" value="PHOSPHOSERINE PHOSPHATASE RSBX"/>
    <property type="match status" value="1"/>
</dbReference>
<reference evidence="3 4" key="2">
    <citation type="submission" date="2019-09" db="EMBL/GenBank/DDBJ databases">
        <authorList>
            <person name="Jin C."/>
        </authorList>
    </citation>
    <scope>NUCLEOTIDE SEQUENCE [LARGE SCALE GENOMIC DNA]</scope>
    <source>
        <strain evidence="3 4">BN140078</strain>
    </source>
</reference>
<gene>
    <name evidence="3" type="ORF">F0L74_15665</name>
</gene>
<comment type="caution">
    <text evidence="3">The sequence shown here is derived from an EMBL/GenBank/DDBJ whole genome shotgun (WGS) entry which is preliminary data.</text>
</comment>
<dbReference type="InterPro" id="IPR039248">
    <property type="entry name" value="Ptase_RsbX"/>
</dbReference>
<dbReference type="InterPro" id="IPR003594">
    <property type="entry name" value="HATPase_dom"/>
</dbReference>
<proteinExistence type="predicted"/>
<name>A0A5B2VQB0_9BACT</name>
<dbReference type="SUPFAM" id="SSF55874">
    <property type="entry name" value="ATPase domain of HSP90 chaperone/DNA topoisomerase II/histidine kinase"/>
    <property type="match status" value="1"/>
</dbReference>
<evidence type="ECO:0000313" key="4">
    <source>
        <dbReference type="Proteomes" id="UP000324611"/>
    </source>
</evidence>
<dbReference type="Proteomes" id="UP000324611">
    <property type="component" value="Unassembled WGS sequence"/>
</dbReference>
<dbReference type="Pfam" id="PF13581">
    <property type="entry name" value="HATPase_c_2"/>
    <property type="match status" value="1"/>
</dbReference>
<dbReference type="RefSeq" id="WP_149838856.1">
    <property type="nucleotide sequence ID" value="NZ_VUOC01000003.1"/>
</dbReference>
<dbReference type="InterPro" id="IPR036457">
    <property type="entry name" value="PPM-type-like_dom_sf"/>
</dbReference>
<sequence>MVSAVHLRFNASDRSYFAIIKKEIHALAVKAGFTAKRIGEIDIIISEMVSNLSKHAVDGELFVKPVEEEGIQGMEIISIDNGPGINDVPRMMADGMSTTNTLGHGLGAIRRLSDKFQVYSRKDWGTVLYCTVYNEALPSFTKPKKIEIRSLIVPKTGETDCGDGFYAKVSKDHIKLFLGDGLGHGKDAQVAVQAAIEAFRSCPENSPRETLRFMHAAVKKTRGLVGTVVIFDLQERKWSICGVGNIFSRLQGASVSKNYVAHNGIIGLNIPNTMRDEEVAYERGQTVIMCSDGIKTRWDLLRYPGIFRCDLAFVGAALFKDFARNTDDMAIAACKINV</sequence>
<evidence type="ECO:0000313" key="3">
    <source>
        <dbReference type="EMBL" id="KAA2241341.1"/>
    </source>
</evidence>
<evidence type="ECO:0000259" key="2">
    <source>
        <dbReference type="Pfam" id="PF13581"/>
    </source>
</evidence>
<dbReference type="Gene3D" id="3.60.40.10">
    <property type="entry name" value="PPM-type phosphatase domain"/>
    <property type="match status" value="1"/>
</dbReference>
<accession>A0A5B2VQB0</accession>
<dbReference type="AlphaFoldDB" id="A0A5B2VQB0"/>